<dbReference type="Proteomes" id="UP000270471">
    <property type="component" value="Unassembled WGS sequence"/>
</dbReference>
<proteinExistence type="predicted"/>
<gene>
    <name evidence="2" type="ORF">CTZ28_22045</name>
</gene>
<dbReference type="RefSeq" id="WP_121891428.1">
    <property type="nucleotide sequence ID" value="NZ_PENI01000014.1"/>
</dbReference>
<feature type="region of interest" description="Disordered" evidence="1">
    <location>
        <begin position="1"/>
        <end position="38"/>
    </location>
</feature>
<feature type="compositionally biased region" description="Basic residues" evidence="1">
    <location>
        <begin position="11"/>
        <end position="21"/>
    </location>
</feature>
<comment type="caution">
    <text evidence="2">The sequence shown here is derived from an EMBL/GenBank/DDBJ whole genome shotgun (WGS) entry which is preliminary data.</text>
</comment>
<reference evidence="2 3" key="1">
    <citation type="submission" date="2017-11" db="EMBL/GenBank/DDBJ databases">
        <title>Draft genome of actinobacteria isolated from guarana (Paullinia cupana (Mart.) Ducke.</title>
        <authorList>
            <person name="Siqueira K.A."/>
            <person name="Liotti R.G."/>
            <person name="Mendes T.A.O."/>
            <person name="Soares M.A."/>
        </authorList>
    </citation>
    <scope>NUCLEOTIDE SEQUENCE [LARGE SCALE GENOMIC DNA]</scope>
    <source>
        <strain evidence="2 3">193</strain>
    </source>
</reference>
<sequence length="120" mass="12870">MTCRTRLNAGHGRRRHARCSRSGRNSTPSASLHHASPGPADLVTRVAAIVPTPGDALCADDHAWEAFSAFLDEAARLVTDVLGHAGTRTLRGLLNSSLGEDVVTRLLIERALTRLQDGDH</sequence>
<evidence type="ECO:0000313" key="2">
    <source>
        <dbReference type="EMBL" id="RMB83802.1"/>
    </source>
</evidence>
<dbReference type="AlphaFoldDB" id="A0A3M0I6A9"/>
<dbReference type="EMBL" id="PENI01000014">
    <property type="protein sequence ID" value="RMB83802.1"/>
    <property type="molecule type" value="Genomic_DNA"/>
</dbReference>
<protein>
    <submittedName>
        <fullName evidence="2">Uncharacterized protein</fullName>
    </submittedName>
</protein>
<evidence type="ECO:0000256" key="1">
    <source>
        <dbReference type="SAM" id="MobiDB-lite"/>
    </source>
</evidence>
<name>A0A3M0I6A9_9ACTN</name>
<organism evidence="2 3">
    <name type="scientific">Streptomyces shenzhenensis</name>
    <dbReference type="NCBI Taxonomy" id="943815"/>
    <lineage>
        <taxon>Bacteria</taxon>
        <taxon>Bacillati</taxon>
        <taxon>Actinomycetota</taxon>
        <taxon>Actinomycetes</taxon>
        <taxon>Kitasatosporales</taxon>
        <taxon>Streptomycetaceae</taxon>
        <taxon>Streptomyces</taxon>
    </lineage>
</organism>
<evidence type="ECO:0000313" key="3">
    <source>
        <dbReference type="Proteomes" id="UP000270471"/>
    </source>
</evidence>
<keyword evidence="3" id="KW-1185">Reference proteome</keyword>
<accession>A0A3M0I6A9</accession>